<dbReference type="Pfam" id="PF11790">
    <property type="entry name" value="Glyco_hydro_cc"/>
    <property type="match status" value="1"/>
</dbReference>
<keyword evidence="2" id="KW-0378">Hydrolase</keyword>
<organism evidence="2 3">
    <name type="scientific">Cohnella lupini</name>
    <dbReference type="NCBI Taxonomy" id="1294267"/>
    <lineage>
        <taxon>Bacteria</taxon>
        <taxon>Bacillati</taxon>
        <taxon>Bacillota</taxon>
        <taxon>Bacilli</taxon>
        <taxon>Bacillales</taxon>
        <taxon>Paenibacillaceae</taxon>
        <taxon>Cohnella</taxon>
    </lineage>
</organism>
<proteinExistence type="predicted"/>
<evidence type="ECO:0000313" key="3">
    <source>
        <dbReference type="Proteomes" id="UP000256869"/>
    </source>
</evidence>
<dbReference type="InterPro" id="IPR001119">
    <property type="entry name" value="SLH_dom"/>
</dbReference>
<accession>A0A3D9ITU8</accession>
<dbReference type="PROSITE" id="PS51272">
    <property type="entry name" value="SLH"/>
    <property type="match status" value="1"/>
</dbReference>
<gene>
    <name evidence="2" type="ORF">DFP95_102499</name>
</gene>
<dbReference type="Proteomes" id="UP000256869">
    <property type="component" value="Unassembled WGS sequence"/>
</dbReference>
<feature type="domain" description="SLH" evidence="1">
    <location>
        <begin position="26"/>
        <end position="89"/>
    </location>
</feature>
<sequence length="523" mass="58480">MLRLSRKLIIKLTLILTLLLPVSSINATGLFKDIGGHQAESTIVWAVNQQLVKGYNDGTFRPNNEVTEAEFLAMLLRLYTNSMERVSNYTLNISNWTEPYYATGLFFNMPLEGLTQPAQRSLPITRGKVAEIVAGTFGYNYDTDGSIAFLFDRGLSNGRTGKTIKGYEAAKNLTRSEAVLFLKLLFDYLPTKELKVRMQNRIYNESVLKYLESEKLFYGTNGHLSQGGAYRLSSFETQLSQLKDLGITVYRNDVWDGTTASQLAVMADFFAGSGVQIFPVLTPNAQARSDENDAYQKGFELGQAVAKALAGKVKYYEVGNEMENSVIITGQDGVKPKDYDNAKFLKARGSIRGMIEGIKSEDSTSKIIITSTSWLHFAFIDMLWNGSQPDGTIGDKTVRWDITSYHWYSDMKDITNACGGSGCYNVLLELKQRFGKPIWLTEYGVRPQVGNDEQVAQYLIGDRMLGQYVALAKEYGIQSVVQYSLYDDKKYGGDGNYGLIKDDGITKKAGYRTMKSFIESNPM</sequence>
<evidence type="ECO:0000259" key="1">
    <source>
        <dbReference type="PROSITE" id="PS51272"/>
    </source>
</evidence>
<evidence type="ECO:0000313" key="2">
    <source>
        <dbReference type="EMBL" id="RED65077.1"/>
    </source>
</evidence>
<dbReference type="AlphaFoldDB" id="A0A3D9ITU8"/>
<dbReference type="InterPro" id="IPR017853">
    <property type="entry name" value="GH"/>
</dbReference>
<keyword evidence="3" id="KW-1185">Reference proteome</keyword>
<reference evidence="2 3" key="1">
    <citation type="submission" date="2018-07" db="EMBL/GenBank/DDBJ databases">
        <title>Genomic Encyclopedia of Type Strains, Phase III (KMG-III): the genomes of soil and plant-associated and newly described type strains.</title>
        <authorList>
            <person name="Whitman W."/>
        </authorList>
    </citation>
    <scope>NUCLEOTIDE SEQUENCE [LARGE SCALE GENOMIC DNA]</scope>
    <source>
        <strain evidence="2 3">CECT 8236</strain>
    </source>
</reference>
<dbReference type="InterPro" id="IPR024655">
    <property type="entry name" value="Asl1_glyco_hydro_catalytic"/>
</dbReference>
<protein>
    <submittedName>
        <fullName evidence="2">Putative glycosyl hydrolase</fullName>
    </submittedName>
</protein>
<dbReference type="RefSeq" id="WP_181907296.1">
    <property type="nucleotide sequence ID" value="NZ_QRDY01000002.1"/>
</dbReference>
<comment type="caution">
    <text evidence="2">The sequence shown here is derived from an EMBL/GenBank/DDBJ whole genome shotgun (WGS) entry which is preliminary data.</text>
</comment>
<name>A0A3D9ITU8_9BACL</name>
<dbReference type="Pfam" id="PF00395">
    <property type="entry name" value="SLH"/>
    <property type="match status" value="1"/>
</dbReference>
<dbReference type="EMBL" id="QRDY01000002">
    <property type="protein sequence ID" value="RED65077.1"/>
    <property type="molecule type" value="Genomic_DNA"/>
</dbReference>
<dbReference type="GO" id="GO:0016787">
    <property type="term" value="F:hydrolase activity"/>
    <property type="evidence" value="ECO:0007669"/>
    <property type="project" value="UniProtKB-KW"/>
</dbReference>
<dbReference type="Gene3D" id="3.20.20.80">
    <property type="entry name" value="Glycosidases"/>
    <property type="match status" value="1"/>
</dbReference>
<dbReference type="SUPFAM" id="SSF51445">
    <property type="entry name" value="(Trans)glycosidases"/>
    <property type="match status" value="1"/>
</dbReference>